<accession>A0ABT8VB69</accession>
<dbReference type="SMART" id="SM00448">
    <property type="entry name" value="REC"/>
    <property type="match status" value="1"/>
</dbReference>
<reference evidence="10" key="1">
    <citation type="submission" date="2023-07" db="EMBL/GenBank/DDBJ databases">
        <authorList>
            <person name="Aktuganov G."/>
            <person name="Boyko T."/>
            <person name="Delegan Y."/>
            <person name="Galimzianova N."/>
            <person name="Gilvanova E."/>
            <person name="Korobov V."/>
            <person name="Kuzmina L."/>
            <person name="Melentiev A."/>
            <person name="Milman P."/>
            <person name="Ryabova A."/>
            <person name="Stupak E."/>
            <person name="Yasakov T."/>
            <person name="Zharikova N."/>
            <person name="Zhurenko E."/>
        </authorList>
    </citation>
    <scope>NUCLEOTIDE SEQUENCE</scope>
    <source>
        <strain evidence="10">IB-739</strain>
    </source>
</reference>
<evidence type="ECO:0000259" key="9">
    <source>
        <dbReference type="PROSITE" id="PS51755"/>
    </source>
</evidence>
<evidence type="ECO:0000313" key="11">
    <source>
        <dbReference type="Proteomes" id="UP001168883"/>
    </source>
</evidence>
<dbReference type="InterPro" id="IPR039420">
    <property type="entry name" value="WalR-like"/>
</dbReference>
<evidence type="ECO:0000256" key="6">
    <source>
        <dbReference type="PROSITE-ProRule" id="PRU00169"/>
    </source>
</evidence>
<dbReference type="InterPro" id="IPR001789">
    <property type="entry name" value="Sig_transdc_resp-reg_receiver"/>
</dbReference>
<evidence type="ECO:0000256" key="2">
    <source>
        <dbReference type="ARBA" id="ARBA00023012"/>
    </source>
</evidence>
<proteinExistence type="predicted"/>
<dbReference type="PROSITE" id="PS50110">
    <property type="entry name" value="RESPONSE_REGULATORY"/>
    <property type="match status" value="1"/>
</dbReference>
<evidence type="ECO:0000256" key="4">
    <source>
        <dbReference type="ARBA" id="ARBA00023125"/>
    </source>
</evidence>
<dbReference type="PANTHER" id="PTHR48111:SF40">
    <property type="entry name" value="PHOSPHATE REGULON TRANSCRIPTIONAL REGULATORY PROTEIN PHOB"/>
    <property type="match status" value="1"/>
</dbReference>
<sequence>MAGTRGFILIVEDDDDLRHLMKTYLLREGYDVCTAEDGEQAKEALGQKTFQLAVLDLMLPQSDGLEVLRYIREKGNTPVLIVSSKSDEVDKIVGLRMGADDYLTKPFGLGEFTARVQALLRRFLELNRPAAAGSSALVHGPITIDPDTREAQVNGESVELTAKEFDLLKVLMQNPNRVFSKAQLFRSVWQQDYMFDENTIMVHIRRLRAKIEPNPSEPVWIQTVWGIGYKLGKAGDSPSSFS</sequence>
<dbReference type="InterPro" id="IPR001867">
    <property type="entry name" value="OmpR/PhoB-type_DNA-bd"/>
</dbReference>
<dbReference type="EMBL" id="JAUMKJ010000015">
    <property type="protein sequence ID" value="MDO3678205.1"/>
    <property type="molecule type" value="Genomic_DNA"/>
</dbReference>
<keyword evidence="3" id="KW-0805">Transcription regulation</keyword>
<dbReference type="RefSeq" id="WP_302878770.1">
    <property type="nucleotide sequence ID" value="NZ_JAUMKJ010000015.1"/>
</dbReference>
<dbReference type="Proteomes" id="UP001168883">
    <property type="component" value="Unassembled WGS sequence"/>
</dbReference>
<dbReference type="InterPro" id="IPR011006">
    <property type="entry name" value="CheY-like_superfamily"/>
</dbReference>
<evidence type="ECO:0000256" key="3">
    <source>
        <dbReference type="ARBA" id="ARBA00023015"/>
    </source>
</evidence>
<evidence type="ECO:0000313" key="10">
    <source>
        <dbReference type="EMBL" id="MDO3678205.1"/>
    </source>
</evidence>
<dbReference type="PROSITE" id="PS51755">
    <property type="entry name" value="OMPR_PHOB"/>
    <property type="match status" value="1"/>
</dbReference>
<name>A0ABT8VB69_9BACL</name>
<keyword evidence="1 6" id="KW-0597">Phosphoprotein</keyword>
<comment type="caution">
    <text evidence="10">The sequence shown here is derived from an EMBL/GenBank/DDBJ whole genome shotgun (WGS) entry which is preliminary data.</text>
</comment>
<dbReference type="Gene3D" id="3.40.50.2300">
    <property type="match status" value="1"/>
</dbReference>
<feature type="domain" description="Response regulatory" evidence="8">
    <location>
        <begin position="7"/>
        <end position="120"/>
    </location>
</feature>
<keyword evidence="2" id="KW-0902">Two-component regulatory system</keyword>
<evidence type="ECO:0000256" key="1">
    <source>
        <dbReference type="ARBA" id="ARBA00022553"/>
    </source>
</evidence>
<dbReference type="CDD" id="cd17574">
    <property type="entry name" value="REC_OmpR"/>
    <property type="match status" value="1"/>
</dbReference>
<gene>
    <name evidence="10" type="ORF">Q3C12_14435</name>
</gene>
<dbReference type="Gene3D" id="1.10.10.10">
    <property type="entry name" value="Winged helix-like DNA-binding domain superfamily/Winged helix DNA-binding domain"/>
    <property type="match status" value="1"/>
</dbReference>
<keyword evidence="4 7" id="KW-0238">DNA-binding</keyword>
<keyword evidence="5" id="KW-0804">Transcription</keyword>
<dbReference type="Pfam" id="PF00072">
    <property type="entry name" value="Response_reg"/>
    <property type="match status" value="1"/>
</dbReference>
<dbReference type="Pfam" id="PF00486">
    <property type="entry name" value="Trans_reg_C"/>
    <property type="match status" value="1"/>
</dbReference>
<dbReference type="SUPFAM" id="SSF52172">
    <property type="entry name" value="CheY-like"/>
    <property type="match status" value="1"/>
</dbReference>
<feature type="domain" description="OmpR/PhoB-type" evidence="9">
    <location>
        <begin position="134"/>
        <end position="233"/>
    </location>
</feature>
<dbReference type="InterPro" id="IPR036388">
    <property type="entry name" value="WH-like_DNA-bd_sf"/>
</dbReference>
<evidence type="ECO:0000259" key="8">
    <source>
        <dbReference type="PROSITE" id="PS50110"/>
    </source>
</evidence>
<dbReference type="CDD" id="cd00383">
    <property type="entry name" value="trans_reg_C"/>
    <property type="match status" value="1"/>
</dbReference>
<keyword evidence="11" id="KW-1185">Reference proteome</keyword>
<dbReference type="Gene3D" id="6.10.250.690">
    <property type="match status" value="1"/>
</dbReference>
<feature type="DNA-binding region" description="OmpR/PhoB-type" evidence="7">
    <location>
        <begin position="134"/>
        <end position="233"/>
    </location>
</feature>
<dbReference type="PANTHER" id="PTHR48111">
    <property type="entry name" value="REGULATOR OF RPOS"/>
    <property type="match status" value="1"/>
</dbReference>
<dbReference type="SMART" id="SM00862">
    <property type="entry name" value="Trans_reg_C"/>
    <property type="match status" value="1"/>
</dbReference>
<organism evidence="10 11">
    <name type="scientific">Paenibacillus ehimensis</name>
    <dbReference type="NCBI Taxonomy" id="79264"/>
    <lineage>
        <taxon>Bacteria</taxon>
        <taxon>Bacillati</taxon>
        <taxon>Bacillota</taxon>
        <taxon>Bacilli</taxon>
        <taxon>Bacillales</taxon>
        <taxon>Paenibacillaceae</taxon>
        <taxon>Paenibacillus</taxon>
    </lineage>
</organism>
<evidence type="ECO:0000256" key="5">
    <source>
        <dbReference type="ARBA" id="ARBA00023163"/>
    </source>
</evidence>
<feature type="modified residue" description="4-aspartylphosphate" evidence="6">
    <location>
        <position position="56"/>
    </location>
</feature>
<protein>
    <submittedName>
        <fullName evidence="10">Response regulator transcription factor</fullName>
    </submittedName>
</protein>
<evidence type="ECO:0000256" key="7">
    <source>
        <dbReference type="PROSITE-ProRule" id="PRU01091"/>
    </source>
</evidence>